<evidence type="ECO:0000313" key="1">
    <source>
        <dbReference type="EMBL" id="ATF08663.1"/>
    </source>
</evidence>
<evidence type="ECO:0000313" key="2">
    <source>
        <dbReference type="Proteomes" id="UP000218160"/>
    </source>
</evidence>
<dbReference type="EMBL" id="CP020660">
    <property type="protein sequence ID" value="ATF08663.1"/>
    <property type="molecule type" value="Genomic_DNA"/>
</dbReference>
<name>A0A291B6P6_9GAMM</name>
<dbReference type="KEGG" id="elux:BTN50_0119"/>
<dbReference type="Proteomes" id="UP000218160">
    <property type="component" value="Chromosome 1"/>
</dbReference>
<proteinExistence type="predicted"/>
<organism evidence="1 2">
    <name type="scientific">Candidatus Enterovibrio altilux</name>
    <dbReference type="NCBI Taxonomy" id="1927128"/>
    <lineage>
        <taxon>Bacteria</taxon>
        <taxon>Pseudomonadati</taxon>
        <taxon>Pseudomonadota</taxon>
        <taxon>Gammaproteobacteria</taxon>
        <taxon>Vibrionales</taxon>
        <taxon>Vibrionaceae</taxon>
        <taxon>Enterovibrio</taxon>
    </lineage>
</organism>
<sequence length="39" mass="4554">MFDIEKLGVFPYSEKIWQKPSTLTKIASPLFLCTYLCNQ</sequence>
<accession>A0A291B6P6</accession>
<protein>
    <submittedName>
        <fullName evidence="1">Uncharacterized protein</fullName>
    </submittedName>
</protein>
<dbReference type="AlphaFoldDB" id="A0A291B6P6"/>
<reference evidence="2" key="1">
    <citation type="submission" date="2017-04" db="EMBL/GenBank/DDBJ databases">
        <title>Genome evolution of the luminous symbionts of deep sea anglerfish.</title>
        <authorList>
            <person name="Hendry T.A."/>
        </authorList>
    </citation>
    <scope>NUCLEOTIDE SEQUENCE [LARGE SCALE GENOMIC DNA]</scope>
</reference>
<gene>
    <name evidence="1" type="ORF">BTN50_0119</name>
</gene>
<keyword evidence="2" id="KW-1185">Reference proteome</keyword>